<name>A0A1F5EIX3_9BACT</name>
<evidence type="ECO:0000313" key="2">
    <source>
        <dbReference type="Proteomes" id="UP000179003"/>
    </source>
</evidence>
<dbReference type="EMBL" id="MFAE01000006">
    <property type="protein sequence ID" value="OGD67325.1"/>
    <property type="molecule type" value="Genomic_DNA"/>
</dbReference>
<comment type="caution">
    <text evidence="1">The sequence shown here is derived from an EMBL/GenBank/DDBJ whole genome shotgun (WGS) entry which is preliminary data.</text>
</comment>
<dbReference type="STRING" id="1797582.A2442_00990"/>
<protein>
    <recommendedName>
        <fullName evidence="3">DUF1566 domain-containing protein</fullName>
    </recommendedName>
</protein>
<organism evidence="1 2">
    <name type="scientific">Candidatus Campbellbacteria bacterium RIFOXYC2_FULL_35_25</name>
    <dbReference type="NCBI Taxonomy" id="1797582"/>
    <lineage>
        <taxon>Bacteria</taxon>
        <taxon>Candidatus Campbelliibacteriota</taxon>
    </lineage>
</organism>
<evidence type="ECO:0008006" key="3">
    <source>
        <dbReference type="Google" id="ProtNLM"/>
    </source>
</evidence>
<sequence>MKKDIIQAIKIIILALVLSVGVNYAFAAWTAPSLPPTEGNVAAPLNVGPTSQVKGAGLSLDALAVFGTAYVSNNVGVGTVSPEAQLHVKNVDQAAAKADIADVIIEDLSAALQIIGGSGDSHLLFSDEDGIHWSLNHWGSAGNNSFSIGYKVATTNNWAFGGNTNWNNYLTIESDGQVGIGDFTPDAGLKLDVEGKVGATEYCDQNGLNCVSAASIATCSSIPTQISNESASSVLLQNAYAGCMAMNTGGEEKCWRLPSTHDLEYVYWHDILYPGSKIVSNVGSQALIWSSDVSSVNSDAITFPRQVVYKLADGTMFTTVTGTRTSSTYKYRCVK</sequence>
<accession>A0A1F5EIX3</accession>
<dbReference type="AlphaFoldDB" id="A0A1F5EIX3"/>
<evidence type="ECO:0000313" key="1">
    <source>
        <dbReference type="EMBL" id="OGD67325.1"/>
    </source>
</evidence>
<reference evidence="1 2" key="1">
    <citation type="journal article" date="2016" name="Nat. Commun.">
        <title>Thousands of microbial genomes shed light on interconnected biogeochemical processes in an aquifer system.</title>
        <authorList>
            <person name="Anantharaman K."/>
            <person name="Brown C.T."/>
            <person name="Hug L.A."/>
            <person name="Sharon I."/>
            <person name="Castelle C.J."/>
            <person name="Probst A.J."/>
            <person name="Thomas B.C."/>
            <person name="Singh A."/>
            <person name="Wilkins M.J."/>
            <person name="Karaoz U."/>
            <person name="Brodie E.L."/>
            <person name="Williams K.H."/>
            <person name="Hubbard S.S."/>
            <person name="Banfield J.F."/>
        </authorList>
    </citation>
    <scope>NUCLEOTIDE SEQUENCE [LARGE SCALE GENOMIC DNA]</scope>
</reference>
<proteinExistence type="predicted"/>
<dbReference type="Proteomes" id="UP000179003">
    <property type="component" value="Unassembled WGS sequence"/>
</dbReference>
<gene>
    <name evidence="1" type="ORF">A2442_00990</name>
</gene>